<dbReference type="Proteomes" id="UP001219568">
    <property type="component" value="Unassembled WGS sequence"/>
</dbReference>
<comment type="caution">
    <text evidence="2">The sequence shown here is derived from an EMBL/GenBank/DDBJ whole genome shotgun (WGS) entry which is preliminary data.</text>
</comment>
<sequence>MARRFLREQNITLGLSLVLFVFMFLPTFLILVAVILFFGLAWPRLRGSNALDREQGVKDQQPETKQVSHGVWLYIERYYGVFGDIYDNNLFLLRIDGLKQY</sequence>
<keyword evidence="1" id="KW-0812">Transmembrane</keyword>
<keyword evidence="3" id="KW-1185">Reference proteome</keyword>
<protein>
    <submittedName>
        <fullName evidence="2">Uncharacterized protein</fullName>
    </submittedName>
</protein>
<feature type="transmembrane region" description="Helical" evidence="1">
    <location>
        <begin position="12"/>
        <end position="42"/>
    </location>
</feature>
<dbReference type="EMBL" id="JAQJZL010000016">
    <property type="protein sequence ID" value="KAJ6022727.1"/>
    <property type="molecule type" value="Genomic_DNA"/>
</dbReference>
<reference evidence="2" key="2">
    <citation type="submission" date="2023-01" db="EMBL/GenBank/DDBJ databases">
        <authorList>
            <person name="Petersen C."/>
        </authorList>
    </citation>
    <scope>NUCLEOTIDE SEQUENCE</scope>
    <source>
        <strain evidence="2">IBT 15450</strain>
    </source>
</reference>
<organism evidence="2 3">
    <name type="scientific">Penicillium canescens</name>
    <dbReference type="NCBI Taxonomy" id="5083"/>
    <lineage>
        <taxon>Eukaryota</taxon>
        <taxon>Fungi</taxon>
        <taxon>Dikarya</taxon>
        <taxon>Ascomycota</taxon>
        <taxon>Pezizomycotina</taxon>
        <taxon>Eurotiomycetes</taxon>
        <taxon>Eurotiomycetidae</taxon>
        <taxon>Eurotiales</taxon>
        <taxon>Aspergillaceae</taxon>
        <taxon>Penicillium</taxon>
    </lineage>
</organism>
<evidence type="ECO:0000313" key="2">
    <source>
        <dbReference type="EMBL" id="KAJ6022727.1"/>
    </source>
</evidence>
<evidence type="ECO:0000256" key="1">
    <source>
        <dbReference type="SAM" id="Phobius"/>
    </source>
</evidence>
<keyword evidence="1" id="KW-0472">Membrane</keyword>
<name>A0AAD6HZC7_PENCN</name>
<dbReference type="AlphaFoldDB" id="A0AAD6HZC7"/>
<proteinExistence type="predicted"/>
<accession>A0AAD6HZC7</accession>
<gene>
    <name evidence="2" type="ORF">N7460_013122</name>
</gene>
<evidence type="ECO:0000313" key="3">
    <source>
        <dbReference type="Proteomes" id="UP001219568"/>
    </source>
</evidence>
<reference evidence="2" key="1">
    <citation type="journal article" date="2023" name="IMA Fungus">
        <title>Comparative genomic study of the Penicillium genus elucidates a diverse pangenome and 15 lateral gene transfer events.</title>
        <authorList>
            <person name="Petersen C."/>
            <person name="Sorensen T."/>
            <person name="Nielsen M.R."/>
            <person name="Sondergaard T.E."/>
            <person name="Sorensen J.L."/>
            <person name="Fitzpatrick D.A."/>
            <person name="Frisvad J.C."/>
            <person name="Nielsen K.L."/>
        </authorList>
    </citation>
    <scope>NUCLEOTIDE SEQUENCE</scope>
    <source>
        <strain evidence="2">IBT 15450</strain>
    </source>
</reference>
<keyword evidence="1" id="KW-1133">Transmembrane helix</keyword>